<dbReference type="Proteomes" id="UP000092124">
    <property type="component" value="Unassembled WGS sequence"/>
</dbReference>
<keyword evidence="2" id="KW-1185">Reference proteome</keyword>
<evidence type="ECO:0000313" key="2">
    <source>
        <dbReference type="Proteomes" id="UP000092124"/>
    </source>
</evidence>
<organism evidence="1 2">
    <name type="scientific">Neotoma lepida</name>
    <name type="common">Desert woodrat</name>
    <dbReference type="NCBI Taxonomy" id="56216"/>
    <lineage>
        <taxon>Eukaryota</taxon>
        <taxon>Metazoa</taxon>
        <taxon>Chordata</taxon>
        <taxon>Craniata</taxon>
        <taxon>Vertebrata</taxon>
        <taxon>Euteleostomi</taxon>
        <taxon>Mammalia</taxon>
        <taxon>Eutheria</taxon>
        <taxon>Euarchontoglires</taxon>
        <taxon>Glires</taxon>
        <taxon>Rodentia</taxon>
        <taxon>Myomorpha</taxon>
        <taxon>Muroidea</taxon>
        <taxon>Cricetidae</taxon>
        <taxon>Neotominae</taxon>
        <taxon>Neotoma</taxon>
    </lineage>
</organism>
<accession>A0A1A6HQZ7</accession>
<dbReference type="EMBL" id="LZPO01017366">
    <property type="protein sequence ID" value="OBS80425.1"/>
    <property type="molecule type" value="Genomic_DNA"/>
</dbReference>
<dbReference type="AlphaFoldDB" id="A0A1A6HQZ7"/>
<reference evidence="1 2" key="1">
    <citation type="submission" date="2016-06" db="EMBL/GenBank/DDBJ databases">
        <title>The Draft Genome Sequence and Annotation of the Desert Woodrat Neotoma lepida.</title>
        <authorList>
            <person name="Campbell M."/>
            <person name="Oakeson K.F."/>
            <person name="Yandell M."/>
            <person name="Halpert J.R."/>
            <person name="Dearing D."/>
        </authorList>
    </citation>
    <scope>NUCLEOTIDE SEQUENCE [LARGE SCALE GENOMIC DNA]</scope>
    <source>
        <strain evidence="1">417</strain>
        <tissue evidence="1">Liver</tissue>
    </source>
</reference>
<proteinExistence type="predicted"/>
<sequence>MAEKTMDPSLSHSGREESEPGVGLRLLSLLTPPSTPGIDLSVVSSLIPSSLTAHHRIVTQGFVSYPRLVWLLEYCPRESRESVLALQNAWMEGIAEGGGWTTAWKRTDRLWEDMGLEYPERMPARCQYGQNSL</sequence>
<gene>
    <name evidence="1" type="ORF">A6R68_21370</name>
</gene>
<protein>
    <submittedName>
        <fullName evidence="1">Uncharacterized protein</fullName>
    </submittedName>
</protein>
<comment type="caution">
    <text evidence="1">The sequence shown here is derived from an EMBL/GenBank/DDBJ whole genome shotgun (WGS) entry which is preliminary data.</text>
</comment>
<evidence type="ECO:0000313" key="1">
    <source>
        <dbReference type="EMBL" id="OBS80425.1"/>
    </source>
</evidence>
<name>A0A1A6HQZ7_NEOLE</name>